<evidence type="ECO:0008006" key="3">
    <source>
        <dbReference type="Google" id="ProtNLM"/>
    </source>
</evidence>
<evidence type="ECO:0000313" key="1">
    <source>
        <dbReference type="EMBL" id="ACZ07827.1"/>
    </source>
</evidence>
<proteinExistence type="predicted"/>
<dbReference type="EMBL" id="CP001739">
    <property type="protein sequence ID" value="ACZ07827.1"/>
    <property type="molecule type" value="Genomic_DNA"/>
</dbReference>
<dbReference type="RefSeq" id="WP_012860423.1">
    <property type="nucleotide sequence ID" value="NC_013517.1"/>
</dbReference>
<dbReference type="NCBIfam" id="TIGR03581">
    <property type="entry name" value="EF_0839"/>
    <property type="match status" value="1"/>
</dbReference>
<dbReference type="eggNOG" id="ENOG502Z844">
    <property type="taxonomic scope" value="Bacteria"/>
</dbReference>
<protein>
    <recommendedName>
        <fullName evidence="3">Oxo-acid lyase</fullName>
    </recommendedName>
</protein>
<keyword evidence="2" id="KW-1185">Reference proteome</keyword>
<reference evidence="2" key="1">
    <citation type="submission" date="2009-09" db="EMBL/GenBank/DDBJ databases">
        <title>The complete chromosome of Sebaldella termitidis ATCC 33386.</title>
        <authorList>
            <consortium name="US DOE Joint Genome Institute (JGI-PGF)"/>
            <person name="Lucas S."/>
            <person name="Copeland A."/>
            <person name="Lapidus A."/>
            <person name="Glavina del Rio T."/>
            <person name="Dalin E."/>
            <person name="Tice H."/>
            <person name="Bruce D."/>
            <person name="Goodwin L."/>
            <person name="Pitluck S."/>
            <person name="Kyrpides N."/>
            <person name="Mavromatis K."/>
            <person name="Ivanova N."/>
            <person name="Mikhailova N."/>
            <person name="Sims D."/>
            <person name="Meincke L."/>
            <person name="Brettin T."/>
            <person name="Detter J.C."/>
            <person name="Han C."/>
            <person name="Larimer F."/>
            <person name="Land M."/>
            <person name="Hauser L."/>
            <person name="Markowitz V."/>
            <person name="Cheng J.F."/>
            <person name="Hugenholtz P."/>
            <person name="Woyke T."/>
            <person name="Wu D."/>
            <person name="Eisen J.A."/>
        </authorList>
    </citation>
    <scope>NUCLEOTIDE SEQUENCE [LARGE SCALE GENOMIC DNA]</scope>
    <source>
        <strain evidence="2">ATCC 33386 / NCTC 11300</strain>
    </source>
</reference>
<accession>D1AFE2</accession>
<gene>
    <name evidence="1" type="ordered locus">Sterm_0959</name>
</gene>
<dbReference type="InterPro" id="IPR013785">
    <property type="entry name" value="Aldolase_TIM"/>
</dbReference>
<sequence>MLDTKIKFYNGRVALNVLAKDLENALAVYEAAEGHAVVGLLSKKYNTVEEGVKEVQEYLGKLGVVSVGLGAGDPSQFEKAALIAAQTDPGHVNQVFTGAGYAAGALKANRFSRTYINVLMSPTGQPGKVKINTGELSSKAADAAVDIDTAVAMLKDMRAHSVKFFPMEGLKGAAELKEVVKASERAGLELIEPTGGIDLENFEEIMKICLDSSIPRIMPHIYGSIIDKGTGLTRIEDVKKMYGIIKKLV</sequence>
<dbReference type="InterPro" id="IPR010763">
    <property type="entry name" value="DgaF"/>
</dbReference>
<evidence type="ECO:0000313" key="2">
    <source>
        <dbReference type="Proteomes" id="UP000000845"/>
    </source>
</evidence>
<dbReference type="Proteomes" id="UP000000845">
    <property type="component" value="Chromosome"/>
</dbReference>
<dbReference type="Gene3D" id="3.20.20.70">
    <property type="entry name" value="Aldolase class I"/>
    <property type="match status" value="1"/>
</dbReference>
<dbReference type="NCBIfam" id="NF047796">
    <property type="entry name" value="DhDoxPGlucAldDagF"/>
    <property type="match status" value="1"/>
</dbReference>
<reference evidence="1 2" key="2">
    <citation type="journal article" date="2010" name="Stand. Genomic Sci.">
        <title>Complete genome sequence of Sebaldella termitidis type strain (NCTC 11300).</title>
        <authorList>
            <person name="Harmon-Smith M."/>
            <person name="Celia L."/>
            <person name="Chertkov O."/>
            <person name="Lapidus A."/>
            <person name="Copeland A."/>
            <person name="Glavina Del Rio T."/>
            <person name="Nolan M."/>
            <person name="Lucas S."/>
            <person name="Tice H."/>
            <person name="Cheng J.F."/>
            <person name="Han C."/>
            <person name="Detter J.C."/>
            <person name="Bruce D."/>
            <person name="Goodwin L."/>
            <person name="Pitluck S."/>
            <person name="Pati A."/>
            <person name="Liolios K."/>
            <person name="Ivanova N."/>
            <person name="Mavromatis K."/>
            <person name="Mikhailova N."/>
            <person name="Chen A."/>
            <person name="Palaniappan K."/>
            <person name="Land M."/>
            <person name="Hauser L."/>
            <person name="Chang Y.J."/>
            <person name="Jeffries C.D."/>
            <person name="Brettin T."/>
            <person name="Goker M."/>
            <person name="Beck B."/>
            <person name="Bristow J."/>
            <person name="Eisen J.A."/>
            <person name="Markowitz V."/>
            <person name="Hugenholtz P."/>
            <person name="Kyrpides N.C."/>
            <person name="Klenk H.P."/>
            <person name="Chen F."/>
        </authorList>
    </citation>
    <scope>NUCLEOTIDE SEQUENCE [LARGE SCALE GENOMIC DNA]</scope>
    <source>
        <strain evidence="2">ATCC 33386 / NCTC 11300</strain>
    </source>
</reference>
<organism evidence="1 2">
    <name type="scientific">Sebaldella termitidis (strain ATCC 33386 / NCTC 11300)</name>
    <dbReference type="NCBI Taxonomy" id="526218"/>
    <lineage>
        <taxon>Bacteria</taxon>
        <taxon>Fusobacteriati</taxon>
        <taxon>Fusobacteriota</taxon>
        <taxon>Fusobacteriia</taxon>
        <taxon>Fusobacteriales</taxon>
        <taxon>Leptotrichiaceae</taxon>
        <taxon>Sebaldella</taxon>
    </lineage>
</organism>
<dbReference type="Pfam" id="PF07071">
    <property type="entry name" value="KDGP_aldolase"/>
    <property type="match status" value="1"/>
</dbReference>
<dbReference type="KEGG" id="str:Sterm_0959"/>
<name>D1AFE2_SEBTE</name>
<dbReference type="STRING" id="526218.Sterm_0959"/>
<dbReference type="HOGENOM" id="CLU_098610_0_0_0"/>
<dbReference type="AlphaFoldDB" id="D1AFE2"/>